<protein>
    <submittedName>
        <fullName evidence="2">Uncharacterized protein</fullName>
    </submittedName>
</protein>
<dbReference type="VEuPathDB" id="FungiDB:LCOR_10652.1"/>
<dbReference type="EMBL" id="CBTN010000076">
    <property type="protein sequence ID" value="CDH59851.1"/>
    <property type="molecule type" value="Genomic_DNA"/>
</dbReference>
<feature type="region of interest" description="Disordered" evidence="1">
    <location>
        <begin position="96"/>
        <end position="139"/>
    </location>
</feature>
<dbReference type="AlphaFoldDB" id="A0A068SF02"/>
<gene>
    <name evidence="2" type="ORF">LCOR_10652.1</name>
</gene>
<dbReference type="OrthoDB" id="2288255at2759"/>
<organism evidence="2 3">
    <name type="scientific">Lichtheimia corymbifera JMRC:FSU:9682</name>
    <dbReference type="NCBI Taxonomy" id="1263082"/>
    <lineage>
        <taxon>Eukaryota</taxon>
        <taxon>Fungi</taxon>
        <taxon>Fungi incertae sedis</taxon>
        <taxon>Mucoromycota</taxon>
        <taxon>Mucoromycotina</taxon>
        <taxon>Mucoromycetes</taxon>
        <taxon>Mucorales</taxon>
        <taxon>Lichtheimiaceae</taxon>
        <taxon>Lichtheimia</taxon>
    </lineage>
</organism>
<accession>A0A068SF02</accession>
<sequence length="504" mass="57110">MTDLNVKHKEVICPIIEQLKIKSSPVQLSDVVKELSEVIVASVPLSDPVTSYKDIWTKRVRSCARYLNVDLAGEPSWKDIENAINAKEEVSINTVIDDERNTPETAETRSTASIIHSTSSSSTTSTSTSESTQKKLSPSDKQAIMAMYDRLDKEKMWTLSTGKKVELTMARLANTCAYEHPCCSLILDPTDKIWATYFTNEEIKEIRTMNLPAVNTLPSDVQNYVKSYEGMHDLEQLYERSTRHHFHPLKQRDLHWVHGCVTRGLDLYFYEYFREDRSEADLMKRVWSLVDYCYDGSVISVTTGERSSKASSHRMNQARCLAAVLPMDRKKVGSKVDSLFYHDLQEYGMAEAGCITNSQNSKTLLEAGIKCPKALKDMLCELVSHAPSKIRAIRTHALVFSGLEMNHLIMDSPQGYVCRVSRLSRWLQYPTCPERFIYQLSPILQVVYNAKISMEQVQQEVGKETGPGFITYGDEDSPIIPPCFNPVIVNKKRKTSADAPHLEL</sequence>
<reference evidence="2" key="1">
    <citation type="submission" date="2013-08" db="EMBL/GenBank/DDBJ databases">
        <title>Gene expansion shapes genome architecture in the human pathogen Lichtheimia corymbifera: an evolutionary genomics analysis in the ancient terrestrial Mucorales (Mucoromycotina).</title>
        <authorList>
            <person name="Schwartze V.U."/>
            <person name="Winter S."/>
            <person name="Shelest E."/>
            <person name="Marcet-Houben M."/>
            <person name="Horn F."/>
            <person name="Wehner S."/>
            <person name="Hoffmann K."/>
            <person name="Riege K."/>
            <person name="Sammeth M."/>
            <person name="Nowrousian M."/>
            <person name="Valiante V."/>
            <person name="Linde J."/>
            <person name="Jacobsen I.D."/>
            <person name="Marz M."/>
            <person name="Brakhage A.A."/>
            <person name="Gabaldon T."/>
            <person name="Bocker S."/>
            <person name="Voigt K."/>
        </authorList>
    </citation>
    <scope>NUCLEOTIDE SEQUENCE [LARGE SCALE GENOMIC DNA]</scope>
    <source>
        <strain evidence="2">FSU 9682</strain>
    </source>
</reference>
<name>A0A068SF02_9FUNG</name>
<feature type="compositionally biased region" description="Low complexity" evidence="1">
    <location>
        <begin position="108"/>
        <end position="131"/>
    </location>
</feature>
<evidence type="ECO:0000313" key="2">
    <source>
        <dbReference type="EMBL" id="CDH59851.1"/>
    </source>
</evidence>
<proteinExistence type="predicted"/>
<evidence type="ECO:0000256" key="1">
    <source>
        <dbReference type="SAM" id="MobiDB-lite"/>
    </source>
</evidence>
<evidence type="ECO:0000313" key="3">
    <source>
        <dbReference type="Proteomes" id="UP000027586"/>
    </source>
</evidence>
<comment type="caution">
    <text evidence="2">The sequence shown here is derived from an EMBL/GenBank/DDBJ whole genome shotgun (WGS) entry which is preliminary data.</text>
</comment>
<keyword evidence="3" id="KW-1185">Reference proteome</keyword>
<dbReference type="Proteomes" id="UP000027586">
    <property type="component" value="Unassembled WGS sequence"/>
</dbReference>